<feature type="region of interest" description="Disordered" evidence="1">
    <location>
        <begin position="83"/>
        <end position="109"/>
    </location>
</feature>
<gene>
    <name evidence="3" type="ORF">PtrM4_110270</name>
</gene>
<feature type="compositionally biased region" description="Polar residues" evidence="1">
    <location>
        <begin position="96"/>
        <end position="105"/>
    </location>
</feature>
<evidence type="ECO:0000256" key="2">
    <source>
        <dbReference type="SAM" id="Phobius"/>
    </source>
</evidence>
<keyword evidence="2" id="KW-0812">Transmembrane</keyword>
<dbReference type="CDD" id="cd12087">
    <property type="entry name" value="TM_EGFR-like"/>
    <property type="match status" value="1"/>
</dbReference>
<dbReference type="Proteomes" id="UP000245464">
    <property type="component" value="Chromosome 5"/>
</dbReference>
<feature type="compositionally biased region" description="Polar residues" evidence="1">
    <location>
        <begin position="1"/>
        <end position="15"/>
    </location>
</feature>
<feature type="compositionally biased region" description="Low complexity" evidence="1">
    <location>
        <begin position="83"/>
        <end position="92"/>
    </location>
</feature>
<comment type="caution">
    <text evidence="3">The sequence shown here is derived from an EMBL/GenBank/DDBJ whole genome shotgun (WGS) entry which is preliminary data.</text>
</comment>
<dbReference type="OMA" id="PPWATIT"/>
<sequence>MTMSGFNWPSRSTITMVAGDPGDSTSTSVLSTYQTSSDTTLMTVSYTDTVSSTPSVVISSGSSTVSSTSAVVISSRPSTVSPIISTSSPISRNPGPGNTSISTPSVRRPEVASVSSNSSARLGAGAIAGIAVGGILLLVLIVCAWFFWRLRKRLTPAVNSDEDLGRRDEKVTFGASAPTDFTGVFNDTAFQGLPVTGQRHELEPPRYHKSDLVHELDGSSRPGELPSKDASSHTVECLKVADAGNIETTDDVAFDGEAQRRREVEWLEKEEARIRHKRETLLQQRVQRLV</sequence>
<keyword evidence="2" id="KW-0472">Membrane</keyword>
<feature type="region of interest" description="Disordered" evidence="1">
    <location>
        <begin position="1"/>
        <end position="30"/>
    </location>
</feature>
<dbReference type="AlphaFoldDB" id="A0A2W1H205"/>
<dbReference type="KEGG" id="ptrr:6343696"/>
<name>A0A2W1H205_9PLEO</name>
<evidence type="ECO:0000256" key="1">
    <source>
        <dbReference type="SAM" id="MobiDB-lite"/>
    </source>
</evidence>
<feature type="transmembrane region" description="Helical" evidence="2">
    <location>
        <begin position="122"/>
        <end position="148"/>
    </location>
</feature>
<proteinExistence type="predicted"/>
<protein>
    <submittedName>
        <fullName evidence="3">Uncharacterized protein</fullName>
    </submittedName>
</protein>
<accession>A0A2W1H205</accession>
<evidence type="ECO:0000313" key="4">
    <source>
        <dbReference type="Proteomes" id="UP000245464"/>
    </source>
</evidence>
<keyword evidence="2" id="KW-1133">Transmembrane helix</keyword>
<evidence type="ECO:0000313" key="3">
    <source>
        <dbReference type="EMBL" id="KAF7571025.1"/>
    </source>
</evidence>
<dbReference type="GeneID" id="6343696"/>
<reference evidence="3" key="1">
    <citation type="journal article" date="2018" name="BMC Genomics">
        <title>Comparative genomics of the wheat fungal pathogen Pyrenophora tritici-repentis reveals chromosomal variations and genome plasticity.</title>
        <authorList>
            <person name="Moolhuijzen P."/>
            <person name="See P.T."/>
            <person name="Hane J.K."/>
            <person name="Shi G."/>
            <person name="Liu Z."/>
            <person name="Oliver R.P."/>
            <person name="Moffat C.S."/>
        </authorList>
    </citation>
    <scope>NUCLEOTIDE SEQUENCE [LARGE SCALE GENOMIC DNA]</scope>
    <source>
        <strain evidence="3">M4</strain>
    </source>
</reference>
<dbReference type="RefSeq" id="XP_001935777.1">
    <property type="nucleotide sequence ID" value="XM_001935742.1"/>
</dbReference>
<organism evidence="3 4">
    <name type="scientific">Pyrenophora tritici-repentis</name>
    <dbReference type="NCBI Taxonomy" id="45151"/>
    <lineage>
        <taxon>Eukaryota</taxon>
        <taxon>Fungi</taxon>
        <taxon>Dikarya</taxon>
        <taxon>Ascomycota</taxon>
        <taxon>Pezizomycotina</taxon>
        <taxon>Dothideomycetes</taxon>
        <taxon>Pleosporomycetidae</taxon>
        <taxon>Pleosporales</taxon>
        <taxon>Pleosporineae</taxon>
        <taxon>Pleosporaceae</taxon>
        <taxon>Pyrenophora</taxon>
    </lineage>
</organism>
<dbReference type="EMBL" id="NQIK02000005">
    <property type="protein sequence ID" value="KAF7571025.1"/>
    <property type="molecule type" value="Genomic_DNA"/>
</dbReference>